<evidence type="ECO:0000256" key="6">
    <source>
        <dbReference type="ARBA" id="ARBA00022723"/>
    </source>
</evidence>
<evidence type="ECO:0000256" key="10">
    <source>
        <dbReference type="SAM" id="MobiDB-lite"/>
    </source>
</evidence>
<dbReference type="InterPro" id="IPR041953">
    <property type="entry name" value="YdeP_MopB"/>
</dbReference>
<gene>
    <name evidence="12" type="ORF">EVC62_09770</name>
</gene>
<name>A0ABY8FG20_9GAMM</name>
<reference evidence="12 13" key="1">
    <citation type="submission" date="2019-01" db="EMBL/GenBank/DDBJ databases">
        <title>Genome sequence of Salinicola endophyticus REST5.</title>
        <authorList>
            <person name="Nascimento F.X."/>
        </authorList>
    </citation>
    <scope>NUCLEOTIDE SEQUENCE [LARGE SCALE GENOMIC DNA]</scope>
    <source>
        <strain evidence="12 13">REST5</strain>
    </source>
</reference>
<dbReference type="SUPFAM" id="SSF50692">
    <property type="entry name" value="ADC-like"/>
    <property type="match status" value="1"/>
</dbReference>
<dbReference type="PIRSF" id="PIRSF000144">
    <property type="entry name" value="CbbBc"/>
    <property type="match status" value="1"/>
</dbReference>
<dbReference type="InterPro" id="IPR006656">
    <property type="entry name" value="Mopterin_OxRdtase"/>
</dbReference>
<dbReference type="RefSeq" id="WP_110689076.1">
    <property type="nucleotide sequence ID" value="NZ_CP035631.1"/>
</dbReference>
<keyword evidence="5" id="KW-0500">Molybdenum</keyword>
<keyword evidence="9" id="KW-0411">Iron-sulfur</keyword>
<evidence type="ECO:0000256" key="9">
    <source>
        <dbReference type="ARBA" id="ARBA00023014"/>
    </source>
</evidence>
<feature type="compositionally biased region" description="Basic and acidic residues" evidence="10">
    <location>
        <begin position="1"/>
        <end position="19"/>
    </location>
</feature>
<proteinExistence type="inferred from homology"/>
<dbReference type="Gene3D" id="3.40.228.10">
    <property type="entry name" value="Dimethylsulfoxide Reductase, domain 2"/>
    <property type="match status" value="1"/>
</dbReference>
<evidence type="ECO:0000256" key="7">
    <source>
        <dbReference type="ARBA" id="ARBA00023002"/>
    </source>
</evidence>
<keyword evidence="8" id="KW-0408">Iron</keyword>
<sequence>MSHQLKDDELHGKQGEHDAPGGGWQSVQATETHFLREKVPFKGNSLMLKINQPDGGFECPSCAWPNPKKPGPLEFCENGAKAVAWEATAARTTPEFFAQHSVSELLAWSDHALEKQGRLTHPLRYNPTTDKYDPIDWETAYREIGERIQTYDPTRVELYTSGRTSNEAAFLWQLYGRMIGTHNFPDCSNMCHETTTVALPQSIGVGKATTVLEDFEHADCIFLFGQNAGTNSPRMMGLLHEARLRGAEVITFNPLRERALVKFANPQTPKDMLTNHGVPISSQYHQLRIGGDIAAIQGICKYLIATDDNARDNGGKRVIDHDFIHMHTDGFEAFAEHCRQLPWERIERHSGLTRAAISEAAEAWIRAERVICCWGMGITQHMRGGDNIHQILNLLLMGGHIGRRGAGACPVRGHSNVQGDRTVGIFHKSGEAFLSKLDELFGIECRREHGHDVALCCEAILRDEVDAFLGMGGNFFRAIADQARVCAHVEKIPLTVQIATKLNRSHLIHGQAAYLLPALARTEKDVQAGVEQTITIEDGMCNVQGSKGALEPASQHLRSEIAIVAGLARATLAPNPKVDWAWLAEDYARIRDKIEASQPETFYDFNQRLAADGVFHLDIAARDRVWNTDSGKAHFLFPQDHLTEDESEPGDAHFQLLSIRGHDQYNTTIYSYDDRYRDIYGTRMVLMMNPRDIEKHGFEAGNKVTLSALSDDGIERTVSGFKIIAYDLPENCLGAYYPEVNDLIPVANRDTGSNTLAAKSIPVNVTLMSTEQIEADTGLLATG</sequence>
<dbReference type="PANTHER" id="PTHR43105">
    <property type="entry name" value="RESPIRATORY NITRATE REDUCTASE"/>
    <property type="match status" value="1"/>
</dbReference>
<evidence type="ECO:0000256" key="3">
    <source>
        <dbReference type="ARBA" id="ARBA00010312"/>
    </source>
</evidence>
<evidence type="ECO:0000256" key="4">
    <source>
        <dbReference type="ARBA" id="ARBA00022485"/>
    </source>
</evidence>
<dbReference type="Gene3D" id="3.40.50.740">
    <property type="match status" value="1"/>
</dbReference>
<evidence type="ECO:0000259" key="11">
    <source>
        <dbReference type="Pfam" id="PF00384"/>
    </source>
</evidence>
<keyword evidence="6" id="KW-0479">Metal-binding</keyword>
<dbReference type="EMBL" id="CP035631">
    <property type="protein sequence ID" value="WFF41764.1"/>
    <property type="molecule type" value="Genomic_DNA"/>
</dbReference>
<evidence type="ECO:0000256" key="5">
    <source>
        <dbReference type="ARBA" id="ARBA00022505"/>
    </source>
</evidence>
<dbReference type="CDD" id="cd02787">
    <property type="entry name" value="MopB_CT_ydeP"/>
    <property type="match status" value="1"/>
</dbReference>
<keyword evidence="4" id="KW-0004">4Fe-4S</keyword>
<dbReference type="CDD" id="cd02767">
    <property type="entry name" value="MopB_ydeP"/>
    <property type="match status" value="1"/>
</dbReference>
<comment type="cofactor">
    <cofactor evidence="2">
        <name>[4Fe-4S] cluster</name>
        <dbReference type="ChEBI" id="CHEBI:49883"/>
    </cofactor>
</comment>
<dbReference type="SUPFAM" id="SSF53706">
    <property type="entry name" value="Formate dehydrogenase/DMSO reductase, domains 1-3"/>
    <property type="match status" value="1"/>
</dbReference>
<comment type="similarity">
    <text evidence="3">Belongs to the prokaryotic molybdopterin-containing oxidoreductase family.</text>
</comment>
<keyword evidence="13" id="KW-1185">Reference proteome</keyword>
<keyword evidence="7" id="KW-0560">Oxidoreductase</keyword>
<dbReference type="InterPro" id="IPR009010">
    <property type="entry name" value="Asp_de-COase-like_dom_sf"/>
</dbReference>
<evidence type="ECO:0000313" key="13">
    <source>
        <dbReference type="Proteomes" id="UP001321526"/>
    </source>
</evidence>
<dbReference type="Pfam" id="PF00384">
    <property type="entry name" value="Molybdopterin"/>
    <property type="match status" value="1"/>
</dbReference>
<protein>
    <submittedName>
        <fullName evidence="12">FdhF/YdeP family oxidoreductase</fullName>
    </submittedName>
</protein>
<dbReference type="PANTHER" id="PTHR43105:SF4">
    <property type="entry name" value="PROTEIN YDEP"/>
    <property type="match status" value="1"/>
</dbReference>
<feature type="domain" description="Molybdopterin oxidoreductase" evidence="11">
    <location>
        <begin position="118"/>
        <end position="525"/>
    </location>
</feature>
<evidence type="ECO:0000256" key="2">
    <source>
        <dbReference type="ARBA" id="ARBA00001966"/>
    </source>
</evidence>
<dbReference type="Proteomes" id="UP001321526">
    <property type="component" value="Chromosome"/>
</dbReference>
<comment type="cofactor">
    <cofactor evidence="1">
        <name>Mo-bis(molybdopterin guanine dinucleotide)</name>
        <dbReference type="ChEBI" id="CHEBI:60539"/>
    </cofactor>
</comment>
<dbReference type="InterPro" id="IPR037951">
    <property type="entry name" value="MopB_CT_YdeP"/>
</dbReference>
<organism evidence="12 13">
    <name type="scientific">Salinicola endophyticus</name>
    <dbReference type="NCBI Taxonomy" id="1949083"/>
    <lineage>
        <taxon>Bacteria</taxon>
        <taxon>Pseudomonadati</taxon>
        <taxon>Pseudomonadota</taxon>
        <taxon>Gammaproteobacteria</taxon>
        <taxon>Oceanospirillales</taxon>
        <taxon>Halomonadaceae</taxon>
        <taxon>Salinicola</taxon>
    </lineage>
</organism>
<evidence type="ECO:0000313" key="12">
    <source>
        <dbReference type="EMBL" id="WFF41764.1"/>
    </source>
</evidence>
<dbReference type="NCBIfam" id="TIGR01701">
    <property type="entry name" value="Fdhalpha-like"/>
    <property type="match status" value="1"/>
</dbReference>
<accession>A0ABY8FG20</accession>
<dbReference type="InterPro" id="IPR010046">
    <property type="entry name" value="Mopterin_OxRdtse_a_bac"/>
</dbReference>
<evidence type="ECO:0000256" key="8">
    <source>
        <dbReference type="ARBA" id="ARBA00023004"/>
    </source>
</evidence>
<dbReference type="InterPro" id="IPR050123">
    <property type="entry name" value="Prok_molybdopt-oxidoreductase"/>
</dbReference>
<feature type="region of interest" description="Disordered" evidence="10">
    <location>
        <begin position="1"/>
        <end position="25"/>
    </location>
</feature>
<evidence type="ECO:0000256" key="1">
    <source>
        <dbReference type="ARBA" id="ARBA00001942"/>
    </source>
</evidence>